<evidence type="ECO:0000313" key="3">
    <source>
        <dbReference type="Proteomes" id="UP001341444"/>
    </source>
</evidence>
<dbReference type="Gene3D" id="3.40.50.720">
    <property type="entry name" value="NAD(P)-binding Rossmann-like Domain"/>
    <property type="match status" value="1"/>
</dbReference>
<gene>
    <name evidence="2" type="ORF">P4T90_01175</name>
</gene>
<feature type="domain" description="Thioester reductase (TE)" evidence="1">
    <location>
        <begin position="8"/>
        <end position="242"/>
    </location>
</feature>
<dbReference type="InterPro" id="IPR026055">
    <property type="entry name" value="FAR"/>
</dbReference>
<protein>
    <submittedName>
        <fullName evidence="2">SDR family oxidoreductase</fullName>
    </submittedName>
</protein>
<comment type="caution">
    <text evidence="2">The sequence shown here is derived from an EMBL/GenBank/DDBJ whole genome shotgun (WGS) entry which is preliminary data.</text>
</comment>
<dbReference type="SUPFAM" id="SSF51735">
    <property type="entry name" value="NAD(P)-binding Rossmann-fold domains"/>
    <property type="match status" value="1"/>
</dbReference>
<sequence length="365" mass="41899">MANSYFFTGFPGFIATSLIKQIIRDRYEWEHMYLLVLPSLLEKARSEMNQIKEEFALSEESFILISGDITNKDLGIPPELNEQLQHQITHIFHLAAIYDLAVPKNLAFQVNVIGTSNINNWILTLHNPERYIYFSTSYVAGDREGRILETELEKGQGFKNHYEQTKYEAEISVRAIMNSVPTTIIRPGIVVGNTQTGETIKFDGPYFILNFFDKLRFLPFLPYLGSGKAEGNFVPVDYIFKAANYLGHAKIGIGKTYQLTDPKPYPIKEVYRMLMAELLGREPSGSIPLSFSKWLLSIPAFRKWTRVEKEALDYFTCMAEYDCSRAQEDLRGSGISCPDFKEVIPAMVDFYKKHKDDPEKQLKIH</sequence>
<name>A0ABU6MCF7_9BACI</name>
<dbReference type="PANTHER" id="PTHR11011">
    <property type="entry name" value="MALE STERILITY PROTEIN 2-RELATED"/>
    <property type="match status" value="1"/>
</dbReference>
<evidence type="ECO:0000313" key="2">
    <source>
        <dbReference type="EMBL" id="MED1201696.1"/>
    </source>
</evidence>
<dbReference type="InterPro" id="IPR036291">
    <property type="entry name" value="NAD(P)-bd_dom_sf"/>
</dbReference>
<organism evidence="2 3">
    <name type="scientific">Heyndrickxia acidicola</name>
    <dbReference type="NCBI Taxonomy" id="209389"/>
    <lineage>
        <taxon>Bacteria</taxon>
        <taxon>Bacillati</taxon>
        <taxon>Bacillota</taxon>
        <taxon>Bacilli</taxon>
        <taxon>Bacillales</taxon>
        <taxon>Bacillaceae</taxon>
        <taxon>Heyndrickxia</taxon>
    </lineage>
</organism>
<accession>A0ABU6MCF7</accession>
<dbReference type="Pfam" id="PF07993">
    <property type="entry name" value="NAD_binding_4"/>
    <property type="match status" value="1"/>
</dbReference>
<dbReference type="InterPro" id="IPR013120">
    <property type="entry name" value="FAR_NAD-bd"/>
</dbReference>
<reference evidence="2 3" key="1">
    <citation type="submission" date="2023-03" db="EMBL/GenBank/DDBJ databases">
        <title>Bacillus Genome Sequencing.</title>
        <authorList>
            <person name="Dunlap C."/>
        </authorList>
    </citation>
    <scope>NUCLEOTIDE SEQUENCE [LARGE SCALE GENOMIC DNA]</scope>
    <source>
        <strain evidence="2 3">B-23453</strain>
    </source>
</reference>
<proteinExistence type="predicted"/>
<dbReference type="CDD" id="cd05263">
    <property type="entry name" value="MupV_like_SDR_e"/>
    <property type="match status" value="1"/>
</dbReference>
<keyword evidence="3" id="KW-1185">Reference proteome</keyword>
<dbReference type="RefSeq" id="WP_066263557.1">
    <property type="nucleotide sequence ID" value="NZ_JARMAB010000002.1"/>
</dbReference>
<evidence type="ECO:0000259" key="1">
    <source>
        <dbReference type="Pfam" id="PF07993"/>
    </source>
</evidence>
<dbReference type="Proteomes" id="UP001341444">
    <property type="component" value="Unassembled WGS sequence"/>
</dbReference>
<dbReference type="EMBL" id="JARMAB010000002">
    <property type="protein sequence ID" value="MED1201696.1"/>
    <property type="molecule type" value="Genomic_DNA"/>
</dbReference>